<feature type="transmembrane region" description="Helical" evidence="5">
    <location>
        <begin position="342"/>
        <end position="364"/>
    </location>
</feature>
<gene>
    <name evidence="8" type="ORF">MNBD_CHLOROFLEXI01-2581</name>
</gene>
<feature type="transmembrane region" description="Helical" evidence="5">
    <location>
        <begin position="463"/>
        <end position="484"/>
    </location>
</feature>
<keyword evidence="4 5" id="KW-0472">Membrane</keyword>
<feature type="transmembrane region" description="Helical" evidence="5">
    <location>
        <begin position="710"/>
        <end position="733"/>
    </location>
</feature>
<dbReference type="Pfam" id="PF00662">
    <property type="entry name" value="Proton_antipo_N"/>
    <property type="match status" value="1"/>
</dbReference>
<keyword evidence="8" id="KW-0830">Ubiquinone</keyword>
<dbReference type="PANTHER" id="PTHR42829:SF2">
    <property type="entry name" value="NADH-UBIQUINONE OXIDOREDUCTASE CHAIN 5"/>
    <property type="match status" value="1"/>
</dbReference>
<feature type="transmembrane region" description="Helical" evidence="5">
    <location>
        <begin position="152"/>
        <end position="174"/>
    </location>
</feature>
<dbReference type="InterPro" id="IPR001516">
    <property type="entry name" value="Proton_antipo_N"/>
</dbReference>
<feature type="transmembrane region" description="Helical" evidence="5">
    <location>
        <begin position="235"/>
        <end position="259"/>
    </location>
</feature>
<dbReference type="PRINTS" id="PR01434">
    <property type="entry name" value="NADHDHGNASE5"/>
</dbReference>
<dbReference type="InterPro" id="IPR018393">
    <property type="entry name" value="NADHpl_OxRdtase_5_subgr"/>
</dbReference>
<dbReference type="InterPro" id="IPR001750">
    <property type="entry name" value="ND/Mrp_TM"/>
</dbReference>
<evidence type="ECO:0000313" key="8">
    <source>
        <dbReference type="EMBL" id="VAW31169.1"/>
    </source>
</evidence>
<reference evidence="8" key="1">
    <citation type="submission" date="2018-06" db="EMBL/GenBank/DDBJ databases">
        <authorList>
            <person name="Zhirakovskaya E."/>
        </authorList>
    </citation>
    <scope>NUCLEOTIDE SEQUENCE</scope>
</reference>
<dbReference type="NCBIfam" id="TIGR01974">
    <property type="entry name" value="NDH_I_L"/>
    <property type="match status" value="1"/>
</dbReference>
<feature type="transmembrane region" description="Helical" evidence="5">
    <location>
        <begin position="12"/>
        <end position="35"/>
    </location>
</feature>
<dbReference type="InterPro" id="IPR003945">
    <property type="entry name" value="NU5C-like"/>
</dbReference>
<feature type="transmembrane region" description="Helical" evidence="5">
    <location>
        <begin position="575"/>
        <end position="596"/>
    </location>
</feature>
<feature type="transmembrane region" description="Helical" evidence="5">
    <location>
        <begin position="313"/>
        <end position="335"/>
    </location>
</feature>
<protein>
    <submittedName>
        <fullName evidence="8">NADH-ubiquinone oxidoreductase chain L</fullName>
        <ecNumber evidence="8">1.6.5.3</ecNumber>
    </submittedName>
</protein>
<organism evidence="8">
    <name type="scientific">hydrothermal vent metagenome</name>
    <dbReference type="NCBI Taxonomy" id="652676"/>
    <lineage>
        <taxon>unclassified sequences</taxon>
        <taxon>metagenomes</taxon>
        <taxon>ecological metagenomes</taxon>
    </lineage>
</organism>
<dbReference type="Pfam" id="PF00361">
    <property type="entry name" value="Proton_antipo_M"/>
    <property type="match status" value="1"/>
</dbReference>
<evidence type="ECO:0000256" key="1">
    <source>
        <dbReference type="ARBA" id="ARBA00004141"/>
    </source>
</evidence>
<sequence>MVLFTKHNRTLSWGLAWAGVIAALVLSWTIAFNMFGTYLRGELDHPTELIEQPVQVASSVDWLPIGDYANGTWLKMGVAADPITAVMLFMVPFAVFMIFIYSVGYHNYGKPPGTERGTPNHGKEEPMFSRFFALMSLFAGAMLLLVVSDNLLMLFIGWEIMGFCSYSLIGFWYARDYQLKPGDIPHISPRRAAIKAFMTTRIADVVMLLGIVYFYRVFGTLNFSEALSAESLAAAAASVKVGVGMLGVMALLIFTGTVGKSAQWPLHTWLPDAMEGPTPVSATIHAAAMVSAGIYLIVRIFPLISVAIDGNPGVSWVIAGIGAFTALMAATIAMTQNDVKGVLAYSTISQLGFMVAAIGIGGYIAAAFHLITHAFFKALLFLASGSVIHGMEHGAEHVHDHHTDPQDMRFMGGLRHKMPITFWTFLIGGMSLAGLPFITAGFWSKDEIFADAWFVWTNDANPIGLFVFVMLALAAFLTAFYTMRQISLTFLGKPRTPLAEHAHESNGFMTIPLVLLSVFAVVTGWLGIPDNFLNTENVFTNVYHHFVGATIEETISKLYEADLVAHKIATLPWSWTPLITSILVAVGGLLVGYWVYGRNPLKKGQEDPLIRPLGPLHGFFQNKWYWDELYQAVLIRPVVFFSEVIVYEWMDKGIIDGFIHLVARTTYGIGRLAKSAEEAVFGRAVDWVKDQFLAMASEVRQLQTGKVQEYALVSSLIATALAFMIVFLINFGWSQQIIDWFQQTF</sequence>
<evidence type="ECO:0000259" key="6">
    <source>
        <dbReference type="Pfam" id="PF00361"/>
    </source>
</evidence>
<feature type="transmembrane region" description="Helical" evidence="5">
    <location>
        <begin position="505"/>
        <end position="528"/>
    </location>
</feature>
<dbReference type="EC" id="1.6.5.3" evidence="8"/>
<keyword evidence="8" id="KW-0560">Oxidoreductase</keyword>
<feature type="transmembrane region" description="Helical" evidence="5">
    <location>
        <begin position="127"/>
        <end position="146"/>
    </location>
</feature>
<evidence type="ECO:0000256" key="4">
    <source>
        <dbReference type="ARBA" id="ARBA00023136"/>
    </source>
</evidence>
<comment type="subcellular location">
    <subcellularLocation>
        <location evidence="1">Membrane</location>
        <topology evidence="1">Multi-pass membrane protein</topology>
    </subcellularLocation>
</comment>
<dbReference type="PANTHER" id="PTHR42829">
    <property type="entry name" value="NADH-UBIQUINONE OXIDOREDUCTASE CHAIN 5"/>
    <property type="match status" value="1"/>
</dbReference>
<keyword evidence="3 5" id="KW-1133">Transmembrane helix</keyword>
<dbReference type="GO" id="GO:0008137">
    <property type="term" value="F:NADH dehydrogenase (ubiquinone) activity"/>
    <property type="evidence" value="ECO:0007669"/>
    <property type="project" value="InterPro"/>
</dbReference>
<dbReference type="GO" id="GO:0016020">
    <property type="term" value="C:membrane"/>
    <property type="evidence" value="ECO:0007669"/>
    <property type="project" value="UniProtKB-SubCell"/>
</dbReference>
<dbReference type="Gene3D" id="1.20.5.2700">
    <property type="match status" value="1"/>
</dbReference>
<proteinExistence type="predicted"/>
<dbReference type="GO" id="GO:0015990">
    <property type="term" value="P:electron transport coupled proton transport"/>
    <property type="evidence" value="ECO:0007669"/>
    <property type="project" value="TreeGrafter"/>
</dbReference>
<evidence type="ECO:0000256" key="2">
    <source>
        <dbReference type="ARBA" id="ARBA00022692"/>
    </source>
</evidence>
<evidence type="ECO:0000256" key="3">
    <source>
        <dbReference type="ARBA" id="ARBA00022989"/>
    </source>
</evidence>
<dbReference type="GO" id="GO:0042773">
    <property type="term" value="P:ATP synthesis coupled electron transport"/>
    <property type="evidence" value="ECO:0007669"/>
    <property type="project" value="InterPro"/>
</dbReference>
<feature type="transmembrane region" description="Helical" evidence="5">
    <location>
        <begin position="420"/>
        <end position="443"/>
    </location>
</feature>
<dbReference type="AlphaFoldDB" id="A0A3B0V2S5"/>
<dbReference type="EMBL" id="UOEU01000172">
    <property type="protein sequence ID" value="VAW31169.1"/>
    <property type="molecule type" value="Genomic_DNA"/>
</dbReference>
<keyword evidence="2 5" id="KW-0812">Transmembrane</keyword>
<name>A0A3B0V2S5_9ZZZZ</name>
<evidence type="ECO:0000259" key="7">
    <source>
        <dbReference type="Pfam" id="PF00662"/>
    </source>
</evidence>
<evidence type="ECO:0000256" key="5">
    <source>
        <dbReference type="SAM" id="Phobius"/>
    </source>
</evidence>
<feature type="domain" description="NADH-Ubiquinone oxidoreductase (complex I) chain 5 N-terminal" evidence="7">
    <location>
        <begin position="72"/>
        <end position="105"/>
    </location>
</feature>
<feature type="transmembrane region" description="Helical" evidence="5">
    <location>
        <begin position="280"/>
        <end position="301"/>
    </location>
</feature>
<accession>A0A3B0V2S5</accession>
<dbReference type="GO" id="GO:0003954">
    <property type="term" value="F:NADH dehydrogenase activity"/>
    <property type="evidence" value="ECO:0007669"/>
    <property type="project" value="TreeGrafter"/>
</dbReference>
<feature type="transmembrane region" description="Helical" evidence="5">
    <location>
        <begin position="83"/>
        <end position="106"/>
    </location>
</feature>
<feature type="domain" description="NADH:quinone oxidoreductase/Mrp antiporter transmembrane" evidence="6">
    <location>
        <begin position="148"/>
        <end position="454"/>
    </location>
</feature>